<dbReference type="Proteomes" id="UP001299596">
    <property type="component" value="Unassembled WGS sequence"/>
</dbReference>
<keyword evidence="4 6" id="KW-0808">Transferase</keyword>
<gene>
    <name evidence="6" type="ORF">K6T79_02355</name>
</gene>
<evidence type="ECO:0000256" key="4">
    <source>
        <dbReference type="ARBA" id="ARBA00022679"/>
    </source>
</evidence>
<accession>A0ABU5XCU3</accession>
<evidence type="ECO:0000256" key="3">
    <source>
        <dbReference type="ARBA" id="ARBA00022676"/>
    </source>
</evidence>
<dbReference type="InterPro" id="IPR000312">
    <property type="entry name" value="Glycosyl_Trfase_fam3"/>
</dbReference>
<dbReference type="NCBIfam" id="TIGR02644">
    <property type="entry name" value="Y_phosphoryl"/>
    <property type="match status" value="1"/>
</dbReference>
<protein>
    <submittedName>
        <fullName evidence="6">Thymidine phosphorylase</fullName>
        <ecNumber evidence="6">2.4.2.4</ecNumber>
    </submittedName>
</protein>
<dbReference type="PROSITE" id="PS00647">
    <property type="entry name" value="THYMID_PHOSPHORYLASE"/>
    <property type="match status" value="1"/>
</dbReference>
<comment type="subunit">
    <text evidence="2">Homodimer.</text>
</comment>
<dbReference type="SUPFAM" id="SSF52418">
    <property type="entry name" value="Nucleoside phosphorylase/phosphoribosyltransferase catalytic domain"/>
    <property type="match status" value="1"/>
</dbReference>
<dbReference type="Gene3D" id="1.20.970.10">
    <property type="entry name" value="Transferase, Pyrimidine Nucleoside Phosphorylase, Chain C"/>
    <property type="match status" value="1"/>
</dbReference>
<dbReference type="NCBIfam" id="NF004490">
    <property type="entry name" value="PRK05820.1"/>
    <property type="match status" value="1"/>
</dbReference>
<dbReference type="Gene3D" id="3.40.1030.10">
    <property type="entry name" value="Nucleoside phosphorylase/phosphoribosyltransferase catalytic domain"/>
    <property type="match status" value="1"/>
</dbReference>
<dbReference type="EC" id="2.4.2.4" evidence="6"/>
<comment type="caution">
    <text evidence="6">The sequence shown here is derived from an EMBL/GenBank/DDBJ whole genome shotgun (WGS) entry which is preliminary data.</text>
</comment>
<dbReference type="SMART" id="SM00941">
    <property type="entry name" value="PYNP_C"/>
    <property type="match status" value="1"/>
</dbReference>
<name>A0ABU5XCU3_9MYCO</name>
<dbReference type="GO" id="GO:0009032">
    <property type="term" value="F:thymidine phosphorylase activity"/>
    <property type="evidence" value="ECO:0007669"/>
    <property type="project" value="UniProtKB-EC"/>
</dbReference>
<dbReference type="InterPro" id="IPR013102">
    <property type="entry name" value="PYNP_C"/>
</dbReference>
<dbReference type="InterPro" id="IPR036566">
    <property type="entry name" value="PYNP-like_C_sf"/>
</dbReference>
<dbReference type="Pfam" id="PF02885">
    <property type="entry name" value="Glycos_trans_3N"/>
    <property type="match status" value="1"/>
</dbReference>
<dbReference type="InterPro" id="IPR017872">
    <property type="entry name" value="Pyrmidine_PPase_CS"/>
</dbReference>
<dbReference type="InterPro" id="IPR036320">
    <property type="entry name" value="Glycosyl_Trfase_fam3_N_dom_sf"/>
</dbReference>
<dbReference type="Gene3D" id="3.90.1170.30">
    <property type="entry name" value="Pyrimidine nucleoside phosphorylase-like, C-terminal domain"/>
    <property type="match status" value="1"/>
</dbReference>
<reference evidence="6 7" key="1">
    <citation type="submission" date="2023-12" db="EMBL/GenBank/DDBJ databases">
        <title>Description of new species of Mycobacterium terrae complex isolated from sewage at the Sao Paulo Zoological Park Foundation in Brazil.</title>
        <authorList>
            <person name="Romagnoli C.L."/>
            <person name="Conceicao E.C."/>
            <person name="Machado E."/>
            <person name="Barreto L.B.P.F."/>
            <person name="Sharma A."/>
            <person name="Silva N.M."/>
            <person name="Marques L.E."/>
            <person name="Juliana M.A."/>
            <person name="Lourenco M.C.S."/>
            <person name="Digiampietri L.A."/>
            <person name="Suffys P.N."/>
            <person name="Viana-Niero C."/>
        </authorList>
    </citation>
    <scope>NUCLEOTIDE SEQUENCE [LARGE SCALE GENOMIC DNA]</scope>
    <source>
        <strain evidence="6 7">MYC098</strain>
    </source>
</reference>
<evidence type="ECO:0000313" key="6">
    <source>
        <dbReference type="EMBL" id="MEB3019884.1"/>
    </source>
</evidence>
<evidence type="ECO:0000313" key="7">
    <source>
        <dbReference type="Proteomes" id="UP001299596"/>
    </source>
</evidence>
<proteinExistence type="inferred from homology"/>
<feature type="domain" description="Pyrimidine nucleoside phosphorylase C-terminal" evidence="5">
    <location>
        <begin position="342"/>
        <end position="416"/>
    </location>
</feature>
<dbReference type="InterPro" id="IPR000053">
    <property type="entry name" value="Thymidine/pyrmidine_PPase"/>
</dbReference>
<dbReference type="PANTHER" id="PTHR10515:SF0">
    <property type="entry name" value="THYMIDINE PHOSPHORYLASE"/>
    <property type="match status" value="1"/>
</dbReference>
<dbReference type="InterPro" id="IPR017459">
    <property type="entry name" value="Glycosyl_Trfase_fam3_N_dom"/>
</dbReference>
<dbReference type="EMBL" id="JAYJJR010000001">
    <property type="protein sequence ID" value="MEB3019884.1"/>
    <property type="molecule type" value="Genomic_DNA"/>
</dbReference>
<sequence length="438" mass="45101">MNQSYDAPTLIAAKRDGHRLTDGAIDWLIESYTAGRLADEQMAALLMAIFLRGMDAHETARWTAAMIASGERMDWRDLRRQDDRLPTVDKHSTGGVGDKITLPLVAVVAACGAAVPQASGRGLGHTGGTLDKLESIAGFDAALSTARLREQLTDVGAAIFAAGALAPADAKLYALRDITATVESLPLIASSVMSKKLAEGAAALVLDVKVGSGAFMKSPTQARELADMMVELGAAHGVPTRALLTDMNTPLGAAVGNAIEVTEALEVLAGGGPADVVSLTLTLAAEMLTLAGLDKCDPAATLVDGTAMDRFTAMIAAQGGDLGVPLPVAACSETITAPRDGTMGEIDAMAVGMTAWRLGAGRARPGEGVQAGAGVRIHRRPGDPVRAGEALFTLYTDTPKRFGPACAELDGGYRILGAADTPLVSRPLIIAADPGMKA</sequence>
<evidence type="ECO:0000256" key="1">
    <source>
        <dbReference type="ARBA" id="ARBA00006915"/>
    </source>
</evidence>
<dbReference type="SUPFAM" id="SSF54680">
    <property type="entry name" value="Pyrimidine nucleoside phosphorylase C-terminal domain"/>
    <property type="match status" value="1"/>
</dbReference>
<dbReference type="SUPFAM" id="SSF47648">
    <property type="entry name" value="Nucleoside phosphorylase/phosphoribosyltransferase N-terminal domain"/>
    <property type="match status" value="1"/>
</dbReference>
<dbReference type="PIRSF" id="PIRSF000478">
    <property type="entry name" value="TP_PyNP"/>
    <property type="match status" value="1"/>
</dbReference>
<evidence type="ECO:0000256" key="2">
    <source>
        <dbReference type="ARBA" id="ARBA00011738"/>
    </source>
</evidence>
<organism evidence="6 7">
    <name type="scientific">[Mycobacterium] crassicus</name>
    <dbReference type="NCBI Taxonomy" id="2872309"/>
    <lineage>
        <taxon>Bacteria</taxon>
        <taxon>Bacillati</taxon>
        <taxon>Actinomycetota</taxon>
        <taxon>Actinomycetes</taxon>
        <taxon>Mycobacteriales</taxon>
        <taxon>Mycobacteriaceae</taxon>
        <taxon>Mycolicibacter</taxon>
    </lineage>
</organism>
<dbReference type="Pfam" id="PF07831">
    <property type="entry name" value="PYNP_C"/>
    <property type="match status" value="1"/>
</dbReference>
<evidence type="ECO:0000259" key="5">
    <source>
        <dbReference type="SMART" id="SM00941"/>
    </source>
</evidence>
<dbReference type="PANTHER" id="PTHR10515">
    <property type="entry name" value="THYMIDINE PHOSPHORYLASE"/>
    <property type="match status" value="1"/>
</dbReference>
<dbReference type="Pfam" id="PF00591">
    <property type="entry name" value="Glycos_transf_3"/>
    <property type="match status" value="1"/>
</dbReference>
<keyword evidence="3 6" id="KW-0328">Glycosyltransferase</keyword>
<dbReference type="InterPro" id="IPR035902">
    <property type="entry name" value="Nuc_phospho_transferase"/>
</dbReference>
<keyword evidence="7" id="KW-1185">Reference proteome</keyword>
<dbReference type="InterPro" id="IPR018090">
    <property type="entry name" value="Pyrmidine_PPas_bac/euk"/>
</dbReference>
<comment type="similarity">
    <text evidence="1">Belongs to the thymidine/pyrimidine-nucleoside phosphorylase family.</text>
</comment>